<protein>
    <submittedName>
        <fullName evidence="2">UPF0104 family protein</fullName>
    </submittedName>
</protein>
<proteinExistence type="predicted"/>
<feature type="transmembrane region" description="Helical" evidence="1">
    <location>
        <begin position="81"/>
        <end position="103"/>
    </location>
</feature>
<keyword evidence="1" id="KW-1133">Transmembrane helix</keyword>
<feature type="transmembrane region" description="Helical" evidence="1">
    <location>
        <begin position="303"/>
        <end position="326"/>
    </location>
</feature>
<feature type="transmembrane region" description="Helical" evidence="1">
    <location>
        <begin position="123"/>
        <end position="142"/>
    </location>
</feature>
<keyword evidence="1" id="KW-0472">Membrane</keyword>
<feature type="transmembrane region" description="Helical" evidence="1">
    <location>
        <begin position="264"/>
        <end position="283"/>
    </location>
</feature>
<evidence type="ECO:0000313" key="3">
    <source>
        <dbReference type="Proteomes" id="UP001384579"/>
    </source>
</evidence>
<organism evidence="2 3">
    <name type="scientific">Microcoleus anatoxicus PTRS2</name>
    <dbReference type="NCBI Taxonomy" id="2705321"/>
    <lineage>
        <taxon>Bacteria</taxon>
        <taxon>Bacillati</taxon>
        <taxon>Cyanobacteriota</taxon>
        <taxon>Cyanophyceae</taxon>
        <taxon>Oscillatoriophycideae</taxon>
        <taxon>Oscillatoriales</taxon>
        <taxon>Microcoleaceae</taxon>
        <taxon>Microcoleus</taxon>
        <taxon>Microcoleus anatoxicus</taxon>
    </lineage>
</organism>
<feature type="transmembrane region" description="Helical" evidence="1">
    <location>
        <begin position="12"/>
        <end position="33"/>
    </location>
</feature>
<keyword evidence="1" id="KW-0812">Transmembrane</keyword>
<keyword evidence="3" id="KW-1185">Reference proteome</keyword>
<gene>
    <name evidence="2" type="ORF">WMG39_17060</name>
</gene>
<sequence>MQVAKSRLKPYLRYCILGGTFLFIAQAFVTHWQEVANIRIAARSFPLLAIALGSTLFSLIFVGWVWMLILREFRQRVNAAWAIQVFLKTNIAKYLPGNIWHFWGRILDAKKAGISPQVATLSVLLEPLLMAAAGILIGLLCFDKINWFLRIVAGAAIFTAIHPRILNPIVLFVEKLKLKKQDGKNLNSGESAAEGMNFPTESSSNLAKIKSSVKSGHKINLPIKRYPLVPLIGQMCFIGLRGSGFVLTVMALNPVNFNDIPNLFGAFCFAFVVGLVVPGAPGGMGVFEATAIALLDDRFSTGIILSAVALYRIISILADVSGAFLVKLDRKRDRLM</sequence>
<dbReference type="EMBL" id="JBBLXS010000229">
    <property type="protein sequence ID" value="MEK0186546.1"/>
    <property type="molecule type" value="Genomic_DNA"/>
</dbReference>
<accession>A0ABU8YQS5</accession>
<feature type="transmembrane region" description="Helical" evidence="1">
    <location>
        <begin position="45"/>
        <end position="69"/>
    </location>
</feature>
<evidence type="ECO:0000313" key="2">
    <source>
        <dbReference type="EMBL" id="MEK0186546.1"/>
    </source>
</evidence>
<dbReference type="RefSeq" id="WP_340519761.1">
    <property type="nucleotide sequence ID" value="NZ_JBBLXS010000229.1"/>
</dbReference>
<name>A0ABU8YQS5_9CYAN</name>
<evidence type="ECO:0000256" key="1">
    <source>
        <dbReference type="SAM" id="Phobius"/>
    </source>
</evidence>
<feature type="transmembrane region" description="Helical" evidence="1">
    <location>
        <begin position="147"/>
        <end position="166"/>
    </location>
</feature>
<comment type="caution">
    <text evidence="2">The sequence shown here is derived from an EMBL/GenBank/DDBJ whole genome shotgun (WGS) entry which is preliminary data.</text>
</comment>
<feature type="transmembrane region" description="Helical" evidence="1">
    <location>
        <begin position="231"/>
        <end position="252"/>
    </location>
</feature>
<reference evidence="2 3" key="1">
    <citation type="journal article" date="2020" name="Harmful Algae">
        <title>Molecular and morphological characterization of a novel dihydroanatoxin-a producing Microcoleus species (cyanobacteria) from the Russian River, California, USA.</title>
        <authorList>
            <person name="Conklin K.Y."/>
            <person name="Stancheva R."/>
            <person name="Otten T.G."/>
            <person name="Fadness R."/>
            <person name="Boyer G.L."/>
            <person name="Read B."/>
            <person name="Zhang X."/>
            <person name="Sheath R.G."/>
        </authorList>
    </citation>
    <scope>NUCLEOTIDE SEQUENCE [LARGE SCALE GENOMIC DNA]</scope>
    <source>
        <strain evidence="2 3">PTRS2</strain>
    </source>
</reference>
<dbReference type="Proteomes" id="UP001384579">
    <property type="component" value="Unassembled WGS sequence"/>
</dbReference>